<dbReference type="GO" id="GO:0000981">
    <property type="term" value="F:DNA-binding transcription factor activity, RNA polymerase II-specific"/>
    <property type="evidence" value="ECO:0007669"/>
    <property type="project" value="InterPro"/>
</dbReference>
<comment type="caution">
    <text evidence="5">The sequence shown here is derived from an EMBL/GenBank/DDBJ whole genome shotgun (WGS) entry which is preliminary data.</text>
</comment>
<feature type="domain" description="Zn(2)-C6 fungal-type" evidence="4">
    <location>
        <begin position="473"/>
        <end position="501"/>
    </location>
</feature>
<reference evidence="5 6" key="1">
    <citation type="submission" date="2022-11" db="EMBL/GenBank/DDBJ databases">
        <title>Mucor velutinosus strain NIH1002 WGS.</title>
        <authorList>
            <person name="Subramanian P."/>
            <person name="Mullikin J.C."/>
            <person name="Segre J.A."/>
            <person name="Zelazny A.M."/>
        </authorList>
    </citation>
    <scope>NUCLEOTIDE SEQUENCE [LARGE SCALE GENOMIC DNA]</scope>
    <source>
        <strain evidence="5 6">NIH1002</strain>
    </source>
</reference>
<sequence length="520" mass="58385">MDFTYPQLFDIVDETTLDADFFHGLPSQQQQDVEHTKKQHALTHSSSPFYLHYLQSTTNTATTTTTTNNIPTNASNNSNNSNNFFYDSMHPLNLDLVDYDYSFQQPQCALDQKQQYNWLYDPIDTYLPQQNSLFCDETMMSNIMTTNTQQQSQFDCIMSENDTEENITVEGGMSRGYVSLSDVNSFVAKADSAKQQHACLLQLSSLQENLLLDDFSLKPPHQNRDFMSSSESTNDDSEDDYSDNNSDIDLRWNALMSSYGMPAIHGTSSAVGATMTSANANTVTNNNNTTHANEKLMIKIKKPRHGVPSPMSSVLPSPYGEHAWDLVAPKTSKSAGYKSNSKYRKSMSNIYNATATNGKKKTNKFDLKGRRGSAPHRITIHNNASASSTGSLHSSSSLSSLSSNLQRSMRVSESIHSLLSDEDEPDQELEEEHELLLEEEEEDDDDDEYQIRATNAPSHGQLPTKKGRNVDKACNHCKRSHLRCDDMRPCRRCVATGKQGCKDVQHKPRGRPKLHKKLTK</sequence>
<evidence type="ECO:0000259" key="4">
    <source>
        <dbReference type="PROSITE" id="PS50048"/>
    </source>
</evidence>
<dbReference type="PANTHER" id="PTHR47659:SF4">
    <property type="entry name" value="ZN(II)2CYS6 TRANSCRIPTION FACTOR (EUROFUNG)"/>
    <property type="match status" value="1"/>
</dbReference>
<evidence type="ECO:0000256" key="1">
    <source>
        <dbReference type="ARBA" id="ARBA00022723"/>
    </source>
</evidence>
<dbReference type="PANTHER" id="PTHR47659">
    <property type="entry name" value="ZN(II)2CYS6 TRANSCRIPTION FACTOR (EUROFUNG)-RELATED"/>
    <property type="match status" value="1"/>
</dbReference>
<feature type="region of interest" description="Disordered" evidence="3">
    <location>
        <begin position="221"/>
        <end position="245"/>
    </location>
</feature>
<dbReference type="GeneID" id="89951083"/>
<keyword evidence="6" id="KW-1185">Reference proteome</keyword>
<dbReference type="PROSITE" id="PS50048">
    <property type="entry name" value="ZN2_CY6_FUNGAL_2"/>
    <property type="match status" value="1"/>
</dbReference>
<feature type="compositionally biased region" description="Low complexity" evidence="3">
    <location>
        <begin position="385"/>
        <end position="399"/>
    </location>
</feature>
<keyword evidence="2" id="KW-0539">Nucleus</keyword>
<dbReference type="Proteomes" id="UP001304243">
    <property type="component" value="Unassembled WGS sequence"/>
</dbReference>
<dbReference type="PROSITE" id="PS00463">
    <property type="entry name" value="ZN2_CY6_FUNGAL_1"/>
    <property type="match status" value="1"/>
</dbReference>
<feature type="region of interest" description="Disordered" evidence="3">
    <location>
        <begin position="498"/>
        <end position="520"/>
    </location>
</feature>
<dbReference type="InterPro" id="IPR050335">
    <property type="entry name" value="ERT1_acuK_gluconeogen_tf"/>
</dbReference>
<feature type="compositionally biased region" description="Acidic residues" evidence="3">
    <location>
        <begin position="233"/>
        <end position="242"/>
    </location>
</feature>
<accession>A0AAN7HVW5</accession>
<dbReference type="GO" id="GO:0008270">
    <property type="term" value="F:zinc ion binding"/>
    <property type="evidence" value="ECO:0007669"/>
    <property type="project" value="InterPro"/>
</dbReference>
<dbReference type="SUPFAM" id="SSF57701">
    <property type="entry name" value="Zn2/Cys6 DNA-binding domain"/>
    <property type="match status" value="1"/>
</dbReference>
<dbReference type="InterPro" id="IPR036864">
    <property type="entry name" value="Zn2-C6_fun-type_DNA-bd_sf"/>
</dbReference>
<feature type="region of interest" description="Disordered" evidence="3">
    <location>
        <begin position="412"/>
        <end position="433"/>
    </location>
</feature>
<dbReference type="AlphaFoldDB" id="A0AAN7HVW5"/>
<evidence type="ECO:0000256" key="2">
    <source>
        <dbReference type="ARBA" id="ARBA00023242"/>
    </source>
</evidence>
<feature type="region of interest" description="Disordered" evidence="3">
    <location>
        <begin position="360"/>
        <end position="399"/>
    </location>
</feature>
<proteinExistence type="predicted"/>
<keyword evidence="1" id="KW-0479">Metal-binding</keyword>
<evidence type="ECO:0000313" key="6">
    <source>
        <dbReference type="Proteomes" id="UP001304243"/>
    </source>
</evidence>
<feature type="compositionally biased region" description="Basic residues" evidence="3">
    <location>
        <begin position="507"/>
        <end position="520"/>
    </location>
</feature>
<name>A0AAN7HVW5_9FUNG</name>
<evidence type="ECO:0000313" key="5">
    <source>
        <dbReference type="EMBL" id="KAK4509047.1"/>
    </source>
</evidence>
<dbReference type="RefSeq" id="XP_064675713.1">
    <property type="nucleotide sequence ID" value="XM_064826656.1"/>
</dbReference>
<dbReference type="Pfam" id="PF00172">
    <property type="entry name" value="Zn_clus"/>
    <property type="match status" value="1"/>
</dbReference>
<dbReference type="EMBL" id="JASEJX010000039">
    <property type="protein sequence ID" value="KAK4509047.1"/>
    <property type="molecule type" value="Genomic_DNA"/>
</dbReference>
<gene>
    <name evidence="5" type="ORF">ATC70_007397</name>
</gene>
<dbReference type="SMART" id="SM00066">
    <property type="entry name" value="GAL4"/>
    <property type="match status" value="1"/>
</dbReference>
<dbReference type="Gene3D" id="4.10.240.10">
    <property type="entry name" value="Zn(2)-C6 fungal-type DNA-binding domain"/>
    <property type="match status" value="1"/>
</dbReference>
<dbReference type="CDD" id="cd00067">
    <property type="entry name" value="GAL4"/>
    <property type="match status" value="1"/>
</dbReference>
<protein>
    <recommendedName>
        <fullName evidence="4">Zn(2)-C6 fungal-type domain-containing protein</fullName>
    </recommendedName>
</protein>
<dbReference type="InterPro" id="IPR001138">
    <property type="entry name" value="Zn2Cys6_DnaBD"/>
</dbReference>
<organism evidence="5 6">
    <name type="scientific">Mucor velutinosus</name>
    <dbReference type="NCBI Taxonomy" id="708070"/>
    <lineage>
        <taxon>Eukaryota</taxon>
        <taxon>Fungi</taxon>
        <taxon>Fungi incertae sedis</taxon>
        <taxon>Mucoromycota</taxon>
        <taxon>Mucoromycotina</taxon>
        <taxon>Mucoromycetes</taxon>
        <taxon>Mucorales</taxon>
        <taxon>Mucorineae</taxon>
        <taxon>Mucoraceae</taxon>
        <taxon>Mucor</taxon>
    </lineage>
</organism>
<evidence type="ECO:0000256" key="3">
    <source>
        <dbReference type="SAM" id="MobiDB-lite"/>
    </source>
</evidence>
<feature type="compositionally biased region" description="Acidic residues" evidence="3">
    <location>
        <begin position="420"/>
        <end position="433"/>
    </location>
</feature>